<evidence type="ECO:0000256" key="1">
    <source>
        <dbReference type="SAM" id="MobiDB-lite"/>
    </source>
</evidence>
<evidence type="ECO:0000313" key="3">
    <source>
        <dbReference type="Proteomes" id="UP000636800"/>
    </source>
</evidence>
<organism evidence="2 3">
    <name type="scientific">Vanilla planifolia</name>
    <name type="common">Vanilla</name>
    <dbReference type="NCBI Taxonomy" id="51239"/>
    <lineage>
        <taxon>Eukaryota</taxon>
        <taxon>Viridiplantae</taxon>
        <taxon>Streptophyta</taxon>
        <taxon>Embryophyta</taxon>
        <taxon>Tracheophyta</taxon>
        <taxon>Spermatophyta</taxon>
        <taxon>Magnoliopsida</taxon>
        <taxon>Liliopsida</taxon>
        <taxon>Asparagales</taxon>
        <taxon>Orchidaceae</taxon>
        <taxon>Vanilloideae</taxon>
        <taxon>Vanilleae</taxon>
        <taxon>Vanilla</taxon>
    </lineage>
</organism>
<evidence type="ECO:0000313" key="2">
    <source>
        <dbReference type="EMBL" id="KAG0497919.1"/>
    </source>
</evidence>
<protein>
    <submittedName>
        <fullName evidence="2">Uncharacterized protein</fullName>
    </submittedName>
</protein>
<reference evidence="2 3" key="1">
    <citation type="journal article" date="2020" name="Nat. Food">
        <title>A phased Vanilla planifolia genome enables genetic improvement of flavour and production.</title>
        <authorList>
            <person name="Hasing T."/>
            <person name="Tang H."/>
            <person name="Brym M."/>
            <person name="Khazi F."/>
            <person name="Huang T."/>
            <person name="Chambers A.H."/>
        </authorList>
    </citation>
    <scope>NUCLEOTIDE SEQUENCE [LARGE SCALE GENOMIC DNA]</scope>
    <source>
        <tissue evidence="2">Leaf</tissue>
    </source>
</reference>
<feature type="compositionally biased region" description="Basic and acidic residues" evidence="1">
    <location>
        <begin position="1"/>
        <end position="22"/>
    </location>
</feature>
<gene>
    <name evidence="2" type="ORF">HPP92_002610</name>
</gene>
<proteinExistence type="predicted"/>
<sequence>MGEREWECERGMSTPKEVKPKEEEEAATEEPSNSEMELNYKMSSAEECLHIIFNYKK</sequence>
<accession>A0A835VEN9</accession>
<dbReference type="Proteomes" id="UP000636800">
    <property type="component" value="Chromosome 1"/>
</dbReference>
<keyword evidence="3" id="KW-1185">Reference proteome</keyword>
<feature type="region of interest" description="Disordered" evidence="1">
    <location>
        <begin position="1"/>
        <end position="36"/>
    </location>
</feature>
<dbReference type="OrthoDB" id="1414216at2759"/>
<dbReference type="EMBL" id="JADCNL010000001">
    <property type="protein sequence ID" value="KAG0497919.1"/>
    <property type="molecule type" value="Genomic_DNA"/>
</dbReference>
<dbReference type="AlphaFoldDB" id="A0A835VEN9"/>
<name>A0A835VEN9_VANPL</name>
<comment type="caution">
    <text evidence="2">The sequence shown here is derived from an EMBL/GenBank/DDBJ whole genome shotgun (WGS) entry which is preliminary data.</text>
</comment>